<evidence type="ECO:0000313" key="3">
    <source>
        <dbReference type="Proteomes" id="UP000318483"/>
    </source>
</evidence>
<evidence type="ECO:0000256" key="1">
    <source>
        <dbReference type="ARBA" id="ARBA00005254"/>
    </source>
</evidence>
<gene>
    <name evidence="2" type="ORF">FPZ52_07455</name>
</gene>
<dbReference type="InterPro" id="IPR001753">
    <property type="entry name" value="Enoyl-CoA_hydra/iso"/>
</dbReference>
<reference evidence="2 3" key="1">
    <citation type="submission" date="2019-07" db="EMBL/GenBank/DDBJ databases">
        <title>Litoreibacter alkalisoli sp. nov., isolated from saline-alkaline soil.</title>
        <authorList>
            <person name="Wang S."/>
            <person name="Xu L."/>
            <person name="Xing Y.-T."/>
            <person name="Sun J.-Q."/>
        </authorList>
    </citation>
    <scope>NUCLEOTIDE SEQUENCE [LARGE SCALE GENOMIC DNA]</scope>
    <source>
        <strain evidence="2 3">LN3S51</strain>
    </source>
</reference>
<dbReference type="PANTHER" id="PTHR42964">
    <property type="entry name" value="ENOYL-COA HYDRATASE"/>
    <property type="match status" value="1"/>
</dbReference>
<sequence>MTYETIRMETDPRGVAQVVLNRPDKHNAMDAQMIAELTDAARQLAEDNMVRVVVLRGEGKTFCAGGDLGWMRSQAEQDRAGKIAEARKLADMLGLWNALPKPVIGRIHGAAFGGGLGLLAICDVAVAERSTRFALTETRLGLIPATIGPFVMRKLGEGYGRQVFLNSKPFDADFLWRAGAVAKVCAAEQLDETVEAEVNALLQCAPSAVADAKALCLSLKDMSAADAYEASIDALANRWETAEAQDGIRAFFAKEAPAWRETN</sequence>
<dbReference type="Pfam" id="PF00378">
    <property type="entry name" value="ECH_1"/>
    <property type="match status" value="1"/>
</dbReference>
<dbReference type="AlphaFoldDB" id="A0A5B8I7E2"/>
<accession>A0A5B8I7E2</accession>
<dbReference type="CDD" id="cd06558">
    <property type="entry name" value="crotonase-like"/>
    <property type="match status" value="1"/>
</dbReference>
<dbReference type="PANTHER" id="PTHR42964:SF1">
    <property type="entry name" value="POLYKETIDE BIOSYNTHESIS ENOYL-COA HYDRATASE PKSH-RELATED"/>
    <property type="match status" value="1"/>
</dbReference>
<dbReference type="Gene3D" id="3.90.226.10">
    <property type="entry name" value="2-enoyl-CoA Hydratase, Chain A, domain 1"/>
    <property type="match status" value="1"/>
</dbReference>
<dbReference type="SUPFAM" id="SSF52096">
    <property type="entry name" value="ClpP/crotonase"/>
    <property type="match status" value="1"/>
</dbReference>
<comment type="similarity">
    <text evidence="1">Belongs to the enoyl-CoA hydratase/isomerase family.</text>
</comment>
<organism evidence="2 3">
    <name type="scientific">Qingshengfaniella alkalisoli</name>
    <dbReference type="NCBI Taxonomy" id="2599296"/>
    <lineage>
        <taxon>Bacteria</taxon>
        <taxon>Pseudomonadati</taxon>
        <taxon>Pseudomonadota</taxon>
        <taxon>Alphaproteobacteria</taxon>
        <taxon>Rhodobacterales</taxon>
        <taxon>Paracoccaceae</taxon>
        <taxon>Qingshengfaniella</taxon>
    </lineage>
</organism>
<dbReference type="OrthoDB" id="9795613at2"/>
<proteinExistence type="inferred from homology"/>
<dbReference type="RefSeq" id="WP_146364858.1">
    <property type="nucleotide sequence ID" value="NZ_CP042261.1"/>
</dbReference>
<dbReference type="InterPro" id="IPR051683">
    <property type="entry name" value="Enoyl-CoA_Hydratase/Isomerase"/>
</dbReference>
<dbReference type="Proteomes" id="UP000318483">
    <property type="component" value="Chromosome"/>
</dbReference>
<dbReference type="EMBL" id="CP042261">
    <property type="protein sequence ID" value="QDY69479.1"/>
    <property type="molecule type" value="Genomic_DNA"/>
</dbReference>
<dbReference type="KEGG" id="lit:FPZ52_07455"/>
<dbReference type="InterPro" id="IPR029045">
    <property type="entry name" value="ClpP/crotonase-like_dom_sf"/>
</dbReference>
<name>A0A5B8I7E2_9RHOB</name>
<keyword evidence="3" id="KW-1185">Reference proteome</keyword>
<evidence type="ECO:0000313" key="2">
    <source>
        <dbReference type="EMBL" id="QDY69479.1"/>
    </source>
</evidence>
<dbReference type="NCBIfam" id="NF005675">
    <property type="entry name" value="PRK07468.1"/>
    <property type="match status" value="1"/>
</dbReference>
<protein>
    <submittedName>
        <fullName evidence="2">Crotonase/enoyl-CoA hydratase family protein</fullName>
    </submittedName>
</protein>
<dbReference type="GO" id="GO:0003824">
    <property type="term" value="F:catalytic activity"/>
    <property type="evidence" value="ECO:0007669"/>
    <property type="project" value="UniProtKB-ARBA"/>
</dbReference>